<dbReference type="GO" id="GO:0016740">
    <property type="term" value="F:transferase activity"/>
    <property type="evidence" value="ECO:0007669"/>
    <property type="project" value="UniProtKB-KW"/>
</dbReference>
<dbReference type="AlphaFoldDB" id="A0A6G7YTH8"/>
<dbReference type="GO" id="GO:0008360">
    <property type="term" value="P:regulation of cell shape"/>
    <property type="evidence" value="ECO:0007669"/>
    <property type="project" value="UniProtKB-UniRule"/>
</dbReference>
<feature type="domain" description="L,D-TPase catalytic" evidence="8">
    <location>
        <begin position="54"/>
        <end position="163"/>
    </location>
</feature>
<dbReference type="Gene3D" id="2.40.440.10">
    <property type="entry name" value="L,D-transpeptidase catalytic domain-like"/>
    <property type="match status" value="1"/>
</dbReference>
<keyword evidence="4 7" id="KW-0133">Cell shape</keyword>
<keyword evidence="5 7" id="KW-0573">Peptidoglycan synthesis</keyword>
<dbReference type="InterPro" id="IPR005490">
    <property type="entry name" value="LD_TPept_cat_dom"/>
</dbReference>
<dbReference type="Proteomes" id="UP000503222">
    <property type="component" value="Chromosome"/>
</dbReference>
<dbReference type="EMBL" id="CP049869">
    <property type="protein sequence ID" value="QIK80043.1"/>
    <property type="molecule type" value="Genomic_DNA"/>
</dbReference>
<name>A0A6G7YTH8_9SPHN</name>
<dbReference type="InterPro" id="IPR038063">
    <property type="entry name" value="Transpep_catalytic_dom"/>
</dbReference>
<dbReference type="InterPro" id="IPR050979">
    <property type="entry name" value="LD-transpeptidase"/>
</dbReference>
<dbReference type="GO" id="GO:0005576">
    <property type="term" value="C:extracellular region"/>
    <property type="evidence" value="ECO:0007669"/>
    <property type="project" value="TreeGrafter"/>
</dbReference>
<dbReference type="CDD" id="cd16913">
    <property type="entry name" value="YkuD_like"/>
    <property type="match status" value="1"/>
</dbReference>
<dbReference type="PROSITE" id="PS52029">
    <property type="entry name" value="LD_TPASE"/>
    <property type="match status" value="1"/>
</dbReference>
<evidence type="ECO:0000256" key="2">
    <source>
        <dbReference type="ARBA" id="ARBA00005992"/>
    </source>
</evidence>
<keyword evidence="10" id="KW-1185">Reference proteome</keyword>
<sequence length="164" mass="17697">MAPAIASLETVEAKSEAANAAAMARSDMYAVFGDQELKPGHYLWRDVPEEAGAERVVVSLSDQLAYLYRGNELMAVSTVSSGKTSTPTPTGIFNVLEKKPMHRSRKYDNAPMPFMQRIDRFGVALHAGHLPGRPASHGCVRLPSQFAAKLFKTTPVGTPVLIGA</sequence>
<feature type="active site" description="Proton donor/acceptor" evidence="7">
    <location>
        <position position="126"/>
    </location>
</feature>
<proteinExistence type="inferred from homology"/>
<dbReference type="Pfam" id="PF03734">
    <property type="entry name" value="YkuD"/>
    <property type="match status" value="1"/>
</dbReference>
<evidence type="ECO:0000313" key="9">
    <source>
        <dbReference type="EMBL" id="QIK80043.1"/>
    </source>
</evidence>
<comment type="pathway">
    <text evidence="1 7">Cell wall biogenesis; peptidoglycan biosynthesis.</text>
</comment>
<evidence type="ECO:0000259" key="8">
    <source>
        <dbReference type="PROSITE" id="PS52029"/>
    </source>
</evidence>
<dbReference type="UniPathway" id="UPA00219"/>
<evidence type="ECO:0000256" key="1">
    <source>
        <dbReference type="ARBA" id="ARBA00004752"/>
    </source>
</evidence>
<evidence type="ECO:0000256" key="7">
    <source>
        <dbReference type="PROSITE-ProRule" id="PRU01373"/>
    </source>
</evidence>
<keyword evidence="3" id="KW-0808">Transferase</keyword>
<dbReference type="GO" id="GO:0071972">
    <property type="term" value="F:peptidoglycan L,D-transpeptidase activity"/>
    <property type="evidence" value="ECO:0007669"/>
    <property type="project" value="TreeGrafter"/>
</dbReference>
<dbReference type="SUPFAM" id="SSF141523">
    <property type="entry name" value="L,D-transpeptidase catalytic domain-like"/>
    <property type="match status" value="1"/>
</dbReference>
<organism evidence="9 10">
    <name type="scientific">Sphingomonas piscis</name>
    <dbReference type="NCBI Taxonomy" id="2714943"/>
    <lineage>
        <taxon>Bacteria</taxon>
        <taxon>Pseudomonadati</taxon>
        <taxon>Pseudomonadota</taxon>
        <taxon>Alphaproteobacteria</taxon>
        <taxon>Sphingomonadales</taxon>
        <taxon>Sphingomonadaceae</taxon>
        <taxon>Sphingomonas</taxon>
    </lineage>
</organism>
<dbReference type="GO" id="GO:0018104">
    <property type="term" value="P:peptidoglycan-protein cross-linking"/>
    <property type="evidence" value="ECO:0007669"/>
    <property type="project" value="TreeGrafter"/>
</dbReference>
<evidence type="ECO:0000256" key="5">
    <source>
        <dbReference type="ARBA" id="ARBA00022984"/>
    </source>
</evidence>
<evidence type="ECO:0000256" key="3">
    <source>
        <dbReference type="ARBA" id="ARBA00022679"/>
    </source>
</evidence>
<comment type="similarity">
    <text evidence="2">Belongs to the YkuD family.</text>
</comment>
<reference evidence="9 10" key="1">
    <citation type="submission" date="2020-03" db="EMBL/GenBank/DDBJ databases">
        <title>Sphingomonas sp. nov., isolated from fish.</title>
        <authorList>
            <person name="Hyun D.-W."/>
            <person name="Bae J.-W."/>
        </authorList>
    </citation>
    <scope>NUCLEOTIDE SEQUENCE [LARGE SCALE GENOMIC DNA]</scope>
    <source>
        <strain evidence="9 10">HDW15B</strain>
    </source>
</reference>
<keyword evidence="6 7" id="KW-0961">Cell wall biogenesis/degradation</keyword>
<protein>
    <submittedName>
        <fullName evidence="9">L,D-transpeptidase family protein</fullName>
    </submittedName>
</protein>
<evidence type="ECO:0000256" key="4">
    <source>
        <dbReference type="ARBA" id="ARBA00022960"/>
    </source>
</evidence>
<dbReference type="KEGG" id="spii:G7077_09430"/>
<evidence type="ECO:0000256" key="6">
    <source>
        <dbReference type="ARBA" id="ARBA00023316"/>
    </source>
</evidence>
<dbReference type="PANTHER" id="PTHR30582:SF2">
    <property type="entry name" value="L,D-TRANSPEPTIDASE YCIB-RELATED"/>
    <property type="match status" value="1"/>
</dbReference>
<gene>
    <name evidence="9" type="ORF">G7077_09430</name>
</gene>
<dbReference type="PANTHER" id="PTHR30582">
    <property type="entry name" value="L,D-TRANSPEPTIDASE"/>
    <property type="match status" value="1"/>
</dbReference>
<feature type="active site" description="Nucleophile" evidence="7">
    <location>
        <position position="139"/>
    </location>
</feature>
<evidence type="ECO:0000313" key="10">
    <source>
        <dbReference type="Proteomes" id="UP000503222"/>
    </source>
</evidence>
<dbReference type="GO" id="GO:0071555">
    <property type="term" value="P:cell wall organization"/>
    <property type="evidence" value="ECO:0007669"/>
    <property type="project" value="UniProtKB-UniRule"/>
</dbReference>
<accession>A0A6G7YTH8</accession>
<dbReference type="NCBIfam" id="NF004785">
    <property type="entry name" value="PRK06132.1-2"/>
    <property type="match status" value="1"/>
</dbReference>